<reference evidence="1 2" key="1">
    <citation type="journal article" date="2020" name="ISME J.">
        <title>Comparative genomics reveals insights into cyanobacterial evolution and habitat adaptation.</title>
        <authorList>
            <person name="Chen M.Y."/>
            <person name="Teng W.K."/>
            <person name="Zhao L."/>
            <person name="Hu C.X."/>
            <person name="Zhou Y.K."/>
            <person name="Han B.P."/>
            <person name="Song L.R."/>
            <person name="Shu W.S."/>
        </authorList>
    </citation>
    <scope>NUCLEOTIDE SEQUENCE [LARGE SCALE GENOMIC DNA]</scope>
    <source>
        <strain evidence="1 2">FACHB-391</strain>
    </source>
</reference>
<dbReference type="Proteomes" id="UP000604661">
    <property type="component" value="Unassembled WGS sequence"/>
</dbReference>
<sequence>MVVYNQLEVIVAIEINFADFTALLTIIRHQKLNYFLFWRYCSGVTFSHLYKLGWFYSK</sequence>
<name>A0ABR8ERE0_NOSLI</name>
<evidence type="ECO:0000313" key="1">
    <source>
        <dbReference type="EMBL" id="MBD2560104.1"/>
    </source>
</evidence>
<organism evidence="1 2">
    <name type="scientific">Nostoc linckia FACHB-391</name>
    <dbReference type="NCBI Taxonomy" id="2692906"/>
    <lineage>
        <taxon>Bacteria</taxon>
        <taxon>Bacillati</taxon>
        <taxon>Cyanobacteriota</taxon>
        <taxon>Cyanophyceae</taxon>
        <taxon>Nostocales</taxon>
        <taxon>Nostocaceae</taxon>
        <taxon>Nostoc</taxon>
    </lineage>
</organism>
<dbReference type="EMBL" id="JACJTE010000004">
    <property type="protein sequence ID" value="MBD2560104.1"/>
    <property type="molecule type" value="Genomic_DNA"/>
</dbReference>
<keyword evidence="2" id="KW-1185">Reference proteome</keyword>
<protein>
    <recommendedName>
        <fullName evidence="3">Transposase</fullName>
    </recommendedName>
</protein>
<evidence type="ECO:0008006" key="3">
    <source>
        <dbReference type="Google" id="ProtNLM"/>
    </source>
</evidence>
<gene>
    <name evidence="1" type="ORF">H6G95_05600</name>
</gene>
<evidence type="ECO:0000313" key="2">
    <source>
        <dbReference type="Proteomes" id="UP000604661"/>
    </source>
</evidence>
<accession>A0ABR8ERE0</accession>
<proteinExistence type="predicted"/>
<comment type="caution">
    <text evidence="1">The sequence shown here is derived from an EMBL/GenBank/DDBJ whole genome shotgun (WGS) entry which is preliminary data.</text>
</comment>